<dbReference type="GO" id="GO:0015627">
    <property type="term" value="C:type II protein secretion system complex"/>
    <property type="evidence" value="ECO:0007669"/>
    <property type="project" value="TreeGrafter"/>
</dbReference>
<dbReference type="Gene3D" id="1.10.150.310">
    <property type="entry name" value="Tex RuvX-like domain-like"/>
    <property type="match status" value="1"/>
</dbReference>
<dbReference type="PANTHER" id="PTHR21180:SF32">
    <property type="entry name" value="ENDONUCLEASE_EXONUCLEASE_PHOSPHATASE FAMILY DOMAIN-CONTAINING PROTEIN 1"/>
    <property type="match status" value="1"/>
</dbReference>
<dbReference type="InterPro" id="IPR004509">
    <property type="entry name" value="Competence_ComEA_HhH"/>
</dbReference>
<keyword evidence="1" id="KW-0812">Transmembrane</keyword>
<feature type="transmembrane region" description="Helical" evidence="1">
    <location>
        <begin position="12"/>
        <end position="33"/>
    </location>
</feature>
<reference evidence="3" key="1">
    <citation type="submission" date="2020-05" db="EMBL/GenBank/DDBJ databases">
        <authorList>
            <person name="Chiriac C."/>
            <person name="Salcher M."/>
            <person name="Ghai R."/>
            <person name="Kavagutti S V."/>
        </authorList>
    </citation>
    <scope>NUCLEOTIDE SEQUENCE</scope>
</reference>
<name>A0A6J6FBC2_9ZZZZ</name>
<dbReference type="GO" id="GO:0006281">
    <property type="term" value="P:DNA repair"/>
    <property type="evidence" value="ECO:0007669"/>
    <property type="project" value="InterPro"/>
</dbReference>
<feature type="domain" description="Helix-hairpin-helix DNA-binding motif class 1" evidence="2">
    <location>
        <begin position="135"/>
        <end position="154"/>
    </location>
</feature>
<dbReference type="SMART" id="SM00278">
    <property type="entry name" value="HhH1"/>
    <property type="match status" value="2"/>
</dbReference>
<sequence>MQIPNLPNIDPKLFRLALVISVISLVVGSWLWYQGRPSEIITAPVNEVIVEPIMSKIFVHVAGEVMSAGVYELNSGARVVDAITAAGGVTKKANLNVLNLARVLFDGEQILVGDIAKTSTSSSSGKVSINQADASQLDTLPGIGPAIAARIISHREQNGPFRSLAALKDVSGIGDAVFAKIEDLITL</sequence>
<dbReference type="EMBL" id="CAEZTT010000164">
    <property type="protein sequence ID" value="CAB4584274.1"/>
    <property type="molecule type" value="Genomic_DNA"/>
</dbReference>
<dbReference type="Gene3D" id="3.10.560.10">
    <property type="entry name" value="Outer membrane lipoprotein wza domain like"/>
    <property type="match status" value="1"/>
</dbReference>
<evidence type="ECO:0000256" key="1">
    <source>
        <dbReference type="SAM" id="Phobius"/>
    </source>
</evidence>
<dbReference type="NCBIfam" id="TIGR00426">
    <property type="entry name" value="competence protein ComEA helix-hairpin-helix repeat region"/>
    <property type="match status" value="1"/>
</dbReference>
<dbReference type="Pfam" id="PF10531">
    <property type="entry name" value="SLBB"/>
    <property type="match status" value="1"/>
</dbReference>
<dbReference type="GO" id="GO:0003677">
    <property type="term" value="F:DNA binding"/>
    <property type="evidence" value="ECO:0007669"/>
    <property type="project" value="InterPro"/>
</dbReference>
<evidence type="ECO:0000313" key="3">
    <source>
        <dbReference type="EMBL" id="CAB4584274.1"/>
    </source>
</evidence>
<dbReference type="PANTHER" id="PTHR21180">
    <property type="entry name" value="ENDONUCLEASE/EXONUCLEASE/PHOSPHATASE FAMILY DOMAIN-CONTAINING PROTEIN 1"/>
    <property type="match status" value="1"/>
</dbReference>
<evidence type="ECO:0000259" key="2">
    <source>
        <dbReference type="SMART" id="SM00278"/>
    </source>
</evidence>
<gene>
    <name evidence="3" type="ORF">UFOPK1726_01123</name>
</gene>
<organism evidence="3">
    <name type="scientific">freshwater metagenome</name>
    <dbReference type="NCBI Taxonomy" id="449393"/>
    <lineage>
        <taxon>unclassified sequences</taxon>
        <taxon>metagenomes</taxon>
        <taxon>ecological metagenomes</taxon>
    </lineage>
</organism>
<proteinExistence type="predicted"/>
<dbReference type="GO" id="GO:0015628">
    <property type="term" value="P:protein secretion by the type II secretion system"/>
    <property type="evidence" value="ECO:0007669"/>
    <property type="project" value="TreeGrafter"/>
</dbReference>
<keyword evidence="1" id="KW-1133">Transmembrane helix</keyword>
<dbReference type="AlphaFoldDB" id="A0A6J6FBC2"/>
<dbReference type="SUPFAM" id="SSF47781">
    <property type="entry name" value="RuvA domain 2-like"/>
    <property type="match status" value="1"/>
</dbReference>
<keyword evidence="1" id="KW-0472">Membrane</keyword>
<protein>
    <submittedName>
        <fullName evidence="3">Unannotated protein</fullName>
    </submittedName>
</protein>
<dbReference type="InterPro" id="IPR010994">
    <property type="entry name" value="RuvA_2-like"/>
</dbReference>
<dbReference type="Pfam" id="PF12836">
    <property type="entry name" value="HHH_3"/>
    <property type="match status" value="1"/>
</dbReference>
<dbReference type="InterPro" id="IPR003583">
    <property type="entry name" value="Hlx-hairpin-Hlx_DNA-bd_motif"/>
</dbReference>
<feature type="domain" description="Helix-hairpin-helix DNA-binding motif class 1" evidence="2">
    <location>
        <begin position="165"/>
        <end position="184"/>
    </location>
</feature>
<dbReference type="InterPro" id="IPR051675">
    <property type="entry name" value="Endo/Exo/Phosphatase_dom_1"/>
</dbReference>
<dbReference type="InterPro" id="IPR019554">
    <property type="entry name" value="Soluble_ligand-bd"/>
</dbReference>
<accession>A0A6J6FBC2</accession>